<feature type="compositionally biased region" description="Low complexity" evidence="1">
    <location>
        <begin position="888"/>
        <end position="901"/>
    </location>
</feature>
<keyword evidence="3" id="KW-1185">Reference proteome</keyword>
<feature type="compositionally biased region" description="Polar residues" evidence="1">
    <location>
        <begin position="396"/>
        <end position="410"/>
    </location>
</feature>
<feature type="compositionally biased region" description="Low complexity" evidence="1">
    <location>
        <begin position="761"/>
        <end position="777"/>
    </location>
</feature>
<evidence type="ECO:0000313" key="2">
    <source>
        <dbReference type="EMBL" id="PSS31008.1"/>
    </source>
</evidence>
<sequence length="1227" mass="129239">MALLGLFSKRDKHKTPSSGTSVADSAEDYVLPDSTVPALPNNVYATSEASSSKFHLGFHRKRSTPAVEVTDTNLLRPPTTPYIPSTKSETDVDGIRPPPSKSSLLSAYSDPHNALSTRSLPGQRTEARSGPANVGVVEPRKSSDLRRSIDALNVPDIPPVPKKPGGLFAWAHRERKKSKPSDPLTDSNLEVNSESFNLKSFRHIRPESPSADSTLASPVLLPPVRPRPRNDSVASDSSQRISVAAFREMAARRSAAGSPTTSTTAPPILLRPPSRVDSLENASFRSPAPSFQRSPASAQRSSNLAVTGDSTSSESEDSGDESGSEESSTMRPKRKGTITQESSAKASSELGHRMRSPRVTPSRVTKSTLGHSEQSDSGQSSQPPKPNAAAKRASIRVTQQPLKSAPSPNAVSDRARGKLRARSSDSDDDSSSSSEDSDDAPLASLLPPVRPGSSASNATSGSRSRIPPKPLIDISQMSTPPLPSASEKVNSPLKEPPKGAQSPAPPAAPAKEIVSPSGVKEKEEKNETRPTHSGKPSLSDRLARIAQTAAAKSVETLATSAPLERRSLDSRPLLSEESPRGRVSQPVRSQTAPLNSVERASPSPSPAAARMKPKGRTLSSSSPNAAAAYDLTDPTPIVPTPIRERSPPPAFSVTSRPPSQLSLNSNPRLSMSPTVRMVGSSGSSSSPSTPTTPFTPSSPDIPASSRPYHVPPIPPAHVSPPTPPDKSTSPTPSSPPATSSSSSTSRKRSSTLIPHNGIPPSGAFTGSGLLASAAANAPETKTSNKTSAPVAALRTARQRSSTLLPQMEIAPASRRTTDRESMVSSASSGPSPPSTSSAQSRAPPPSHRFPQRSRNPFDNSGAASQSKSMPSPSSGVPPPKPFAVSERGNSPASSTGDSSSGRTPLTPADGSDYGYPDSRSAPSAMGAKKGHRRGPSVTFDDEPDNRGRPPAKSGETNEERRNERRRSEAKAAIELGHVVNGRIQLEPDDDDDRPLNNMGPRMSMANPMMNFTPPSPMNWQGQPNAAMLNPQQFMFPQGNTDPRFLAAHQQAMMVAKQAYQMAVAQQAMAAANEEWERGSNTSAFGNMGLGMGMGGMGMNPMGQMGMPMLPGGYGMNWNNSGAMMFPSSTSMYGGSVAGSDVGWGTRSEYGGPSRASRTSAMLAPRQAPAMNSARSEYGGQSSTPSNSRQNQRPRTKTSPSDMPLPSQHTRVRQAPPPSSWKASQGGK</sequence>
<gene>
    <name evidence="2" type="ORF">PHLCEN_2v2454</name>
</gene>
<proteinExistence type="predicted"/>
<feature type="compositionally biased region" description="Pro residues" evidence="1">
    <location>
        <begin position="709"/>
        <end position="724"/>
    </location>
</feature>
<feature type="compositionally biased region" description="Polar residues" evidence="1">
    <location>
        <begin position="232"/>
        <end position="241"/>
    </location>
</feature>
<organism evidence="2 3">
    <name type="scientific">Hermanssonia centrifuga</name>
    <dbReference type="NCBI Taxonomy" id="98765"/>
    <lineage>
        <taxon>Eukaryota</taxon>
        <taxon>Fungi</taxon>
        <taxon>Dikarya</taxon>
        <taxon>Basidiomycota</taxon>
        <taxon>Agaricomycotina</taxon>
        <taxon>Agaricomycetes</taxon>
        <taxon>Polyporales</taxon>
        <taxon>Meruliaceae</taxon>
        <taxon>Hermanssonia</taxon>
    </lineage>
</organism>
<feature type="compositionally biased region" description="Low complexity" evidence="1">
    <location>
        <begin position="680"/>
        <end position="698"/>
    </location>
</feature>
<feature type="compositionally biased region" description="Low complexity" evidence="1">
    <location>
        <begin position="452"/>
        <end position="465"/>
    </location>
</feature>
<feature type="compositionally biased region" description="Basic and acidic residues" evidence="1">
    <location>
        <begin position="519"/>
        <end position="530"/>
    </location>
</feature>
<feature type="region of interest" description="Disordered" evidence="1">
    <location>
        <begin position="1148"/>
        <end position="1227"/>
    </location>
</feature>
<feature type="region of interest" description="Disordered" evidence="1">
    <location>
        <begin position="205"/>
        <end position="970"/>
    </location>
</feature>
<feature type="region of interest" description="Disordered" evidence="1">
    <location>
        <begin position="1"/>
        <end position="26"/>
    </location>
</feature>
<dbReference type="EMBL" id="MLYV02000224">
    <property type="protein sequence ID" value="PSS31008.1"/>
    <property type="molecule type" value="Genomic_DNA"/>
</dbReference>
<feature type="compositionally biased region" description="Acidic residues" evidence="1">
    <location>
        <begin position="426"/>
        <end position="439"/>
    </location>
</feature>
<feature type="compositionally biased region" description="Low complexity" evidence="1">
    <location>
        <begin position="822"/>
        <end position="841"/>
    </location>
</feature>
<reference evidence="2 3" key="1">
    <citation type="submission" date="2018-02" db="EMBL/GenBank/DDBJ databases">
        <title>Genome sequence of the basidiomycete white-rot fungus Phlebia centrifuga.</title>
        <authorList>
            <person name="Granchi Z."/>
            <person name="Peng M."/>
            <person name="de Vries R.P."/>
            <person name="Hilden K."/>
            <person name="Makela M.R."/>
            <person name="Grigoriev I."/>
            <person name="Riley R."/>
        </authorList>
    </citation>
    <scope>NUCLEOTIDE SEQUENCE [LARGE SCALE GENOMIC DNA]</scope>
    <source>
        <strain evidence="2 3">FBCC195</strain>
    </source>
</reference>
<feature type="compositionally biased region" description="Low complexity" evidence="1">
    <location>
        <begin position="864"/>
        <end position="874"/>
    </location>
</feature>
<dbReference type="OrthoDB" id="2687738at2759"/>
<comment type="caution">
    <text evidence="2">The sequence shown here is derived from an EMBL/GenBank/DDBJ whole genome shotgun (WGS) entry which is preliminary data.</text>
</comment>
<feature type="compositionally biased region" description="Polar residues" evidence="1">
    <location>
        <begin position="1172"/>
        <end position="1200"/>
    </location>
</feature>
<dbReference type="STRING" id="98765.A0A2R6RLV8"/>
<feature type="compositionally biased region" description="Polar residues" evidence="1">
    <location>
        <begin position="852"/>
        <end position="863"/>
    </location>
</feature>
<name>A0A2R6RLV8_9APHY</name>
<feature type="compositionally biased region" description="Acidic residues" evidence="1">
    <location>
        <begin position="314"/>
        <end position="324"/>
    </location>
</feature>
<accession>A0A2R6RLV8</accession>
<dbReference type="AlphaFoldDB" id="A0A2R6RLV8"/>
<feature type="compositionally biased region" description="Polar residues" evidence="1">
    <location>
        <begin position="337"/>
        <end position="346"/>
    </location>
</feature>
<feature type="compositionally biased region" description="Low complexity" evidence="1">
    <location>
        <begin position="252"/>
        <end position="267"/>
    </location>
</feature>
<feature type="compositionally biased region" description="Polar residues" evidence="1">
    <location>
        <begin position="652"/>
        <end position="673"/>
    </location>
</feature>
<feature type="compositionally biased region" description="Polar residues" evidence="1">
    <location>
        <begin position="362"/>
        <end position="382"/>
    </location>
</feature>
<dbReference type="Proteomes" id="UP000186601">
    <property type="component" value="Unassembled WGS sequence"/>
</dbReference>
<feature type="compositionally biased region" description="Low complexity" evidence="1">
    <location>
        <begin position="600"/>
        <end position="609"/>
    </location>
</feature>
<feature type="compositionally biased region" description="Polar residues" evidence="1">
    <location>
        <begin position="280"/>
        <end position="305"/>
    </location>
</feature>
<evidence type="ECO:0000256" key="1">
    <source>
        <dbReference type="SAM" id="MobiDB-lite"/>
    </source>
</evidence>
<evidence type="ECO:0000313" key="3">
    <source>
        <dbReference type="Proteomes" id="UP000186601"/>
    </source>
</evidence>
<protein>
    <submittedName>
        <fullName evidence="2">Uncharacterized protein</fullName>
    </submittedName>
</protein>
<feature type="compositionally biased region" description="Basic and acidic residues" evidence="1">
    <location>
        <begin position="955"/>
        <end position="970"/>
    </location>
</feature>
<feature type="region of interest" description="Disordered" evidence="1">
    <location>
        <begin position="67"/>
        <end position="143"/>
    </location>
</feature>
<feature type="compositionally biased region" description="Low complexity" evidence="1">
    <location>
        <begin position="725"/>
        <end position="744"/>
    </location>
</feature>